<evidence type="ECO:0000313" key="26">
    <source>
        <dbReference type="Proteomes" id="UP000694395"/>
    </source>
</evidence>
<dbReference type="SUPFAM" id="SSF56112">
    <property type="entry name" value="Protein kinase-like (PK-like)"/>
    <property type="match status" value="1"/>
</dbReference>
<dbReference type="Pfam" id="PF00069">
    <property type="entry name" value="Pkinase"/>
    <property type="match status" value="1"/>
</dbReference>
<dbReference type="PROSITE" id="PS50011">
    <property type="entry name" value="PROTEIN_KINASE_DOM"/>
    <property type="match status" value="1"/>
</dbReference>
<evidence type="ECO:0000256" key="6">
    <source>
        <dbReference type="ARBA" id="ARBA00012513"/>
    </source>
</evidence>
<evidence type="ECO:0000256" key="5">
    <source>
        <dbReference type="ARBA" id="ARBA00006485"/>
    </source>
</evidence>
<accession>A0A8C7NHJ0</accession>
<comment type="subcellular location">
    <subcellularLocation>
        <location evidence="3">Cell projection</location>
        <location evidence="3">Cilium</location>
    </subcellularLocation>
    <subcellularLocation>
        <location evidence="4">Cytoplasm</location>
        <location evidence="4">Cytoskeleton</location>
    </subcellularLocation>
    <subcellularLocation>
        <location evidence="2">Nucleus</location>
    </subcellularLocation>
</comment>
<dbReference type="InterPro" id="IPR050117">
    <property type="entry name" value="MAPK"/>
</dbReference>
<dbReference type="GO" id="GO:0046872">
    <property type="term" value="F:metal ion binding"/>
    <property type="evidence" value="ECO:0007669"/>
    <property type="project" value="UniProtKB-KW"/>
</dbReference>
<evidence type="ECO:0000256" key="11">
    <source>
        <dbReference type="ARBA" id="ARBA00022723"/>
    </source>
</evidence>
<comment type="catalytic activity">
    <reaction evidence="20">
        <text>L-seryl-[protein] + ATP = O-phospho-L-seryl-[protein] + ADP + H(+)</text>
        <dbReference type="Rhea" id="RHEA:17989"/>
        <dbReference type="Rhea" id="RHEA-COMP:9863"/>
        <dbReference type="Rhea" id="RHEA-COMP:11604"/>
        <dbReference type="ChEBI" id="CHEBI:15378"/>
        <dbReference type="ChEBI" id="CHEBI:29999"/>
        <dbReference type="ChEBI" id="CHEBI:30616"/>
        <dbReference type="ChEBI" id="CHEBI:83421"/>
        <dbReference type="ChEBI" id="CHEBI:456216"/>
        <dbReference type="EC" id="2.7.11.1"/>
    </reaction>
</comment>
<keyword evidence="16" id="KW-0206">Cytoskeleton</keyword>
<feature type="binding site" evidence="21">
    <location>
        <position position="33"/>
    </location>
    <ligand>
        <name>ATP</name>
        <dbReference type="ChEBI" id="CHEBI:30616"/>
    </ligand>
</feature>
<evidence type="ECO:0000256" key="23">
    <source>
        <dbReference type="SAM" id="MobiDB-lite"/>
    </source>
</evidence>
<sequence>MNRYTQLKQLGDGTYGSVLMGKSNESGELVAIKRMKRKFYSWEECMNLREVKSLKKLNHANVVKLKEVIRENDHLYFVFEYMKENLYQLMKDRNKLFPESAIRNISFQILQGLSFIHKHGFFHRDMKPENLLCMGPELVKIADFGLAREIRSRPPYTDYVSTRWYRAPEVLLRSSIYSSPIDMWAVGCIMAELYTLRPLFPGNSEVDEIFKICQVLGTVKKSDWPEGYQLASAMNFRFPQCVPTHLKTLIPNASTEAITLMKDLLMWDPKKRPTAVQALRYPYFQVGQVLGPRPGSEIRKATGNHPKASSRHHQAPQQPLQQTDHQIDQTSPHGQVINSNTVGGRTVSMQRDVRKHGIAAKHVKNSSSYITIVTLLHSPPLKSNSETSGYLFGLGHVQLKSEVCIHLGWSH</sequence>
<evidence type="ECO:0000256" key="13">
    <source>
        <dbReference type="ARBA" id="ARBA00022777"/>
    </source>
</evidence>
<dbReference type="FunFam" id="1.10.510.10:FF:000104">
    <property type="entry name" value="serine/threonine-protein kinase MAK isoform X1"/>
    <property type="match status" value="1"/>
</dbReference>
<reference evidence="25" key="2">
    <citation type="submission" date="2025-08" db="UniProtKB">
        <authorList>
            <consortium name="Ensembl"/>
        </authorList>
    </citation>
    <scope>IDENTIFICATION</scope>
</reference>
<dbReference type="PROSITE" id="PS00107">
    <property type="entry name" value="PROTEIN_KINASE_ATP"/>
    <property type="match status" value="1"/>
</dbReference>
<proteinExistence type="inferred from homology"/>
<keyword evidence="14 21" id="KW-0067">ATP-binding</keyword>
<evidence type="ECO:0000256" key="10">
    <source>
        <dbReference type="ARBA" id="ARBA00022679"/>
    </source>
</evidence>
<dbReference type="Ensembl" id="ENSOMYT00000008627.2">
    <property type="protein sequence ID" value="ENSOMYP00000007746.2"/>
    <property type="gene ID" value="ENSOMYG00000003925.2"/>
</dbReference>
<dbReference type="GO" id="GO:0004674">
    <property type="term" value="F:protein serine/threonine kinase activity"/>
    <property type="evidence" value="ECO:0007669"/>
    <property type="project" value="UniProtKB-KW"/>
</dbReference>
<dbReference type="GO" id="GO:0005524">
    <property type="term" value="F:ATP binding"/>
    <property type="evidence" value="ECO:0007669"/>
    <property type="project" value="UniProtKB-UniRule"/>
</dbReference>
<comment type="similarity">
    <text evidence="5">Belongs to the protein kinase superfamily. CMGC Ser/Thr protein kinase family. CDC2/CDKX subfamily.</text>
</comment>
<evidence type="ECO:0000256" key="22">
    <source>
        <dbReference type="RuleBase" id="RU000304"/>
    </source>
</evidence>
<dbReference type="GO" id="GO:0005929">
    <property type="term" value="C:cilium"/>
    <property type="evidence" value="ECO:0007669"/>
    <property type="project" value="UniProtKB-SubCell"/>
</dbReference>
<evidence type="ECO:0000256" key="16">
    <source>
        <dbReference type="ARBA" id="ARBA00023212"/>
    </source>
</evidence>
<dbReference type="GO" id="GO:0005634">
    <property type="term" value="C:nucleus"/>
    <property type="evidence" value="ECO:0007669"/>
    <property type="project" value="UniProtKB-SubCell"/>
</dbReference>
<name>A0A8C7NHJ0_ONCMY</name>
<dbReference type="CDD" id="cd07830">
    <property type="entry name" value="STKc_MAK_like"/>
    <property type="match status" value="1"/>
</dbReference>
<evidence type="ECO:0000256" key="7">
    <source>
        <dbReference type="ARBA" id="ARBA00022490"/>
    </source>
</evidence>
<evidence type="ECO:0000256" key="8">
    <source>
        <dbReference type="ARBA" id="ARBA00022527"/>
    </source>
</evidence>
<evidence type="ECO:0000256" key="4">
    <source>
        <dbReference type="ARBA" id="ARBA00004245"/>
    </source>
</evidence>
<keyword evidence="12 21" id="KW-0547">Nucleotide-binding</keyword>
<dbReference type="InterPro" id="IPR011009">
    <property type="entry name" value="Kinase-like_dom_sf"/>
</dbReference>
<dbReference type="FunFam" id="3.30.200.20:FF:000071">
    <property type="entry name" value="serine/threonine-protein kinase MAK isoform X1"/>
    <property type="match status" value="1"/>
</dbReference>
<protein>
    <recommendedName>
        <fullName evidence="6">non-specific serine/threonine protein kinase</fullName>
        <ecNumber evidence="6">2.7.11.1</ecNumber>
    </recommendedName>
</protein>
<dbReference type="EC" id="2.7.11.1" evidence="6"/>
<dbReference type="GO" id="GO:0005856">
    <property type="term" value="C:cytoskeleton"/>
    <property type="evidence" value="ECO:0007669"/>
    <property type="project" value="UniProtKB-SubCell"/>
</dbReference>
<evidence type="ECO:0000256" key="15">
    <source>
        <dbReference type="ARBA" id="ARBA00022842"/>
    </source>
</evidence>
<feature type="domain" description="Protein kinase" evidence="24">
    <location>
        <begin position="4"/>
        <end position="284"/>
    </location>
</feature>
<keyword evidence="10" id="KW-0808">Transferase</keyword>
<dbReference type="PANTHER" id="PTHR24055">
    <property type="entry name" value="MITOGEN-ACTIVATED PROTEIN KINASE"/>
    <property type="match status" value="1"/>
</dbReference>
<dbReference type="Gene3D" id="1.10.510.10">
    <property type="entry name" value="Transferase(Phosphotransferase) domain 1"/>
    <property type="match status" value="1"/>
</dbReference>
<evidence type="ECO:0000256" key="2">
    <source>
        <dbReference type="ARBA" id="ARBA00004123"/>
    </source>
</evidence>
<dbReference type="InterPro" id="IPR008271">
    <property type="entry name" value="Ser/Thr_kinase_AS"/>
</dbReference>
<dbReference type="AlphaFoldDB" id="A0A8C7NHJ0"/>
<evidence type="ECO:0000256" key="3">
    <source>
        <dbReference type="ARBA" id="ARBA00004138"/>
    </source>
</evidence>
<comment type="cofactor">
    <cofactor evidence="1">
        <name>Mg(2+)</name>
        <dbReference type="ChEBI" id="CHEBI:18420"/>
    </cofactor>
</comment>
<feature type="region of interest" description="Disordered" evidence="23">
    <location>
        <begin position="292"/>
        <end position="341"/>
    </location>
</feature>
<evidence type="ECO:0000256" key="19">
    <source>
        <dbReference type="ARBA" id="ARBA00047899"/>
    </source>
</evidence>
<dbReference type="Gene3D" id="3.30.200.20">
    <property type="entry name" value="Phosphorylase Kinase, domain 1"/>
    <property type="match status" value="1"/>
</dbReference>
<dbReference type="InterPro" id="IPR017441">
    <property type="entry name" value="Protein_kinase_ATP_BS"/>
</dbReference>
<organism evidence="25 26">
    <name type="scientific">Oncorhynchus mykiss</name>
    <name type="common">Rainbow trout</name>
    <name type="synonym">Salmo gairdneri</name>
    <dbReference type="NCBI Taxonomy" id="8022"/>
    <lineage>
        <taxon>Eukaryota</taxon>
        <taxon>Metazoa</taxon>
        <taxon>Chordata</taxon>
        <taxon>Craniata</taxon>
        <taxon>Vertebrata</taxon>
        <taxon>Euteleostomi</taxon>
        <taxon>Actinopterygii</taxon>
        <taxon>Neopterygii</taxon>
        <taxon>Teleostei</taxon>
        <taxon>Protacanthopterygii</taxon>
        <taxon>Salmoniformes</taxon>
        <taxon>Salmonidae</taxon>
        <taxon>Salmoninae</taxon>
        <taxon>Oncorhynchus</taxon>
    </lineage>
</organism>
<evidence type="ECO:0000256" key="17">
    <source>
        <dbReference type="ARBA" id="ARBA00023242"/>
    </source>
</evidence>
<keyword evidence="7" id="KW-0963">Cytoplasm</keyword>
<evidence type="ECO:0000313" key="25">
    <source>
        <dbReference type="Ensembl" id="ENSOMYP00000007746.2"/>
    </source>
</evidence>
<evidence type="ECO:0000256" key="12">
    <source>
        <dbReference type="ARBA" id="ARBA00022741"/>
    </source>
</evidence>
<reference evidence="25" key="1">
    <citation type="submission" date="2020-07" db="EMBL/GenBank/DDBJ databases">
        <title>A long reads based de novo assembly of the rainbow trout Arlee double haploid line genome.</title>
        <authorList>
            <person name="Gao G."/>
            <person name="Palti Y."/>
        </authorList>
    </citation>
    <scope>NUCLEOTIDE SEQUENCE [LARGE SCALE GENOMIC DNA]</scope>
</reference>
<dbReference type="Proteomes" id="UP000694395">
    <property type="component" value="Chromosome 15"/>
</dbReference>
<evidence type="ECO:0000256" key="20">
    <source>
        <dbReference type="ARBA" id="ARBA00048679"/>
    </source>
</evidence>
<keyword evidence="11" id="KW-0479">Metal-binding</keyword>
<keyword evidence="8 22" id="KW-0723">Serine/threonine-protein kinase</keyword>
<dbReference type="GeneTree" id="ENSGT00940000156581"/>
<evidence type="ECO:0000259" key="24">
    <source>
        <dbReference type="PROSITE" id="PS50011"/>
    </source>
</evidence>
<reference evidence="25" key="3">
    <citation type="submission" date="2025-09" db="UniProtKB">
        <authorList>
            <consortium name="Ensembl"/>
        </authorList>
    </citation>
    <scope>IDENTIFICATION</scope>
</reference>
<keyword evidence="26" id="KW-1185">Reference proteome</keyword>
<keyword evidence="9" id="KW-0597">Phosphoprotein</keyword>
<dbReference type="SMART" id="SM00220">
    <property type="entry name" value="S_TKc"/>
    <property type="match status" value="1"/>
</dbReference>
<evidence type="ECO:0000256" key="14">
    <source>
        <dbReference type="ARBA" id="ARBA00022840"/>
    </source>
</evidence>
<evidence type="ECO:0000256" key="1">
    <source>
        <dbReference type="ARBA" id="ARBA00001946"/>
    </source>
</evidence>
<feature type="compositionally biased region" description="Polar residues" evidence="23">
    <location>
        <begin position="315"/>
        <end position="341"/>
    </location>
</feature>
<keyword evidence="17" id="KW-0539">Nucleus</keyword>
<keyword evidence="15" id="KW-0460">Magnesium</keyword>
<comment type="catalytic activity">
    <reaction evidence="19">
        <text>L-threonyl-[protein] + ATP = O-phospho-L-threonyl-[protein] + ADP + H(+)</text>
        <dbReference type="Rhea" id="RHEA:46608"/>
        <dbReference type="Rhea" id="RHEA-COMP:11060"/>
        <dbReference type="Rhea" id="RHEA-COMP:11605"/>
        <dbReference type="ChEBI" id="CHEBI:15378"/>
        <dbReference type="ChEBI" id="CHEBI:30013"/>
        <dbReference type="ChEBI" id="CHEBI:30616"/>
        <dbReference type="ChEBI" id="CHEBI:61977"/>
        <dbReference type="ChEBI" id="CHEBI:456216"/>
        <dbReference type="EC" id="2.7.11.1"/>
    </reaction>
</comment>
<dbReference type="PROSITE" id="PS00108">
    <property type="entry name" value="PROTEIN_KINASE_ST"/>
    <property type="match status" value="1"/>
</dbReference>
<evidence type="ECO:0000256" key="21">
    <source>
        <dbReference type="PROSITE-ProRule" id="PRU10141"/>
    </source>
</evidence>
<keyword evidence="18" id="KW-0966">Cell projection</keyword>
<keyword evidence="13" id="KW-0418">Kinase</keyword>
<dbReference type="InterPro" id="IPR000719">
    <property type="entry name" value="Prot_kinase_dom"/>
</dbReference>
<evidence type="ECO:0000256" key="18">
    <source>
        <dbReference type="ARBA" id="ARBA00023273"/>
    </source>
</evidence>
<evidence type="ECO:0000256" key="9">
    <source>
        <dbReference type="ARBA" id="ARBA00022553"/>
    </source>
</evidence>